<dbReference type="Proteomes" id="UP000232323">
    <property type="component" value="Unassembled WGS sequence"/>
</dbReference>
<dbReference type="Pfam" id="PF13516">
    <property type="entry name" value="LRR_6"/>
    <property type="match status" value="4"/>
</dbReference>
<dbReference type="OrthoDB" id="523874at2759"/>
<comment type="caution">
    <text evidence="3">The sequence shown here is derived from an EMBL/GenBank/DDBJ whole genome shotgun (WGS) entry which is preliminary data.</text>
</comment>
<sequence length="377" mass="40617">MEALRDLFAKKCQEFACEPVSAVIADLSSGTNLTSLQLNGNSKRLFNKRIQYMQVFALCEALYEDTNIVSLDLSYNNLNDMAAQALSRLLKVNRTLCFLNLAGNDLTAIGVNHLIQALTVTGCSLQVLILSGNPLGDDGAVMLGNMLRSNTSLRVLDMSNTSASISGIISVSTALGEANTSLQSLDLGRPMLKGCQDTTFLSLAQMLAQNKTLVSLGLSKHCMVDSNLDTLVTYGLLRNTGLKSLDLSANRLSPFSGPVMERLMNENRQIEEIQLSHNQLGDAGALAVARCLPYTHWLQHLDLRSNGIGEQGLMALAEALSLASHVQSLYLWGNHFGPSSARAFMDTLAATGTGGLSIDLRPYEADGRAQVALLQVH</sequence>
<reference evidence="3 4" key="1">
    <citation type="submission" date="2017-08" db="EMBL/GenBank/DDBJ databases">
        <title>Acidophilic green algal genome provides insights into adaptation to an acidic environment.</title>
        <authorList>
            <person name="Hirooka S."/>
            <person name="Hirose Y."/>
            <person name="Kanesaki Y."/>
            <person name="Higuchi S."/>
            <person name="Fujiwara T."/>
            <person name="Onuma R."/>
            <person name="Era A."/>
            <person name="Ohbayashi R."/>
            <person name="Uzuka A."/>
            <person name="Nozaki H."/>
            <person name="Yoshikawa H."/>
            <person name="Miyagishima S.Y."/>
        </authorList>
    </citation>
    <scope>NUCLEOTIDE SEQUENCE [LARGE SCALE GENOMIC DNA]</scope>
    <source>
        <strain evidence="3 4">NIES-2499</strain>
    </source>
</reference>
<evidence type="ECO:0000313" key="4">
    <source>
        <dbReference type="Proteomes" id="UP000232323"/>
    </source>
</evidence>
<dbReference type="SUPFAM" id="SSF52047">
    <property type="entry name" value="RNI-like"/>
    <property type="match status" value="1"/>
</dbReference>
<dbReference type="Gene3D" id="3.80.10.10">
    <property type="entry name" value="Ribonuclease Inhibitor"/>
    <property type="match status" value="3"/>
</dbReference>
<dbReference type="EMBL" id="BEGY01000130">
    <property type="protein sequence ID" value="GAX84617.1"/>
    <property type="molecule type" value="Genomic_DNA"/>
</dbReference>
<dbReference type="InterPro" id="IPR032675">
    <property type="entry name" value="LRR_dom_sf"/>
</dbReference>
<evidence type="ECO:0000256" key="1">
    <source>
        <dbReference type="ARBA" id="ARBA00004430"/>
    </source>
</evidence>
<dbReference type="InterPro" id="IPR001611">
    <property type="entry name" value="Leu-rich_rpt"/>
</dbReference>
<name>A0A250XNH0_9CHLO</name>
<dbReference type="InterPro" id="IPR052201">
    <property type="entry name" value="LRR-containing_regulator"/>
</dbReference>
<keyword evidence="4" id="KW-1185">Reference proteome</keyword>
<dbReference type="SMART" id="SM00368">
    <property type="entry name" value="LRR_RI"/>
    <property type="match status" value="7"/>
</dbReference>
<dbReference type="GO" id="GO:0005930">
    <property type="term" value="C:axoneme"/>
    <property type="evidence" value="ECO:0007669"/>
    <property type="project" value="UniProtKB-SubCell"/>
</dbReference>
<gene>
    <name evidence="3" type="ORF">CEUSTIGMA_g12038.t1</name>
</gene>
<organism evidence="3 4">
    <name type="scientific">Chlamydomonas eustigma</name>
    <dbReference type="NCBI Taxonomy" id="1157962"/>
    <lineage>
        <taxon>Eukaryota</taxon>
        <taxon>Viridiplantae</taxon>
        <taxon>Chlorophyta</taxon>
        <taxon>core chlorophytes</taxon>
        <taxon>Chlorophyceae</taxon>
        <taxon>CS clade</taxon>
        <taxon>Chlamydomonadales</taxon>
        <taxon>Chlamydomonadaceae</taxon>
        <taxon>Chlamydomonas</taxon>
    </lineage>
</organism>
<protein>
    <submittedName>
        <fullName evidence="3">Uncharacterized protein</fullName>
    </submittedName>
</protein>
<dbReference type="PANTHER" id="PTHR24111">
    <property type="entry name" value="LEUCINE-RICH REPEAT-CONTAINING PROTEIN 34"/>
    <property type="match status" value="1"/>
</dbReference>
<keyword evidence="2" id="KW-0677">Repeat</keyword>
<accession>A0A250XNH0</accession>
<dbReference type="PANTHER" id="PTHR24111:SF0">
    <property type="entry name" value="LEUCINE-RICH REPEAT-CONTAINING PROTEIN"/>
    <property type="match status" value="1"/>
</dbReference>
<comment type="subcellular location">
    <subcellularLocation>
        <location evidence="1">Cytoplasm</location>
        <location evidence="1">Cytoskeleton</location>
        <location evidence="1">Cilium axoneme</location>
    </subcellularLocation>
</comment>
<proteinExistence type="predicted"/>
<evidence type="ECO:0000313" key="3">
    <source>
        <dbReference type="EMBL" id="GAX84617.1"/>
    </source>
</evidence>
<dbReference type="AlphaFoldDB" id="A0A250XNH0"/>
<evidence type="ECO:0000256" key="2">
    <source>
        <dbReference type="ARBA" id="ARBA00022737"/>
    </source>
</evidence>
<dbReference type="STRING" id="1157962.A0A250XNH0"/>